<reference evidence="2 3" key="2">
    <citation type="submission" date="2018-11" db="EMBL/GenBank/DDBJ databases">
        <authorList>
            <consortium name="Pathogen Informatics"/>
        </authorList>
    </citation>
    <scope>NUCLEOTIDE SEQUENCE [LARGE SCALE GENOMIC DNA]</scope>
</reference>
<dbReference type="Gene3D" id="3.40.30.10">
    <property type="entry name" value="Glutaredoxin"/>
    <property type="match status" value="1"/>
</dbReference>
<accession>A0A0R3X079</accession>
<evidence type="ECO:0000313" key="4">
    <source>
        <dbReference type="WBParaSite" id="TTAC_0000650701-mRNA-1"/>
    </source>
</evidence>
<dbReference type="Proteomes" id="UP000274429">
    <property type="component" value="Unassembled WGS sequence"/>
</dbReference>
<evidence type="ECO:0000313" key="2">
    <source>
        <dbReference type="EMBL" id="VDM30710.1"/>
    </source>
</evidence>
<protein>
    <submittedName>
        <fullName evidence="4">DUF4413 domain-containing protein</fullName>
    </submittedName>
</protein>
<reference evidence="4" key="1">
    <citation type="submission" date="2017-02" db="UniProtKB">
        <authorList>
            <consortium name="WormBaseParasite"/>
        </authorList>
    </citation>
    <scope>IDENTIFICATION</scope>
</reference>
<organism evidence="4">
    <name type="scientific">Hydatigena taeniaeformis</name>
    <name type="common">Feline tapeworm</name>
    <name type="synonym">Taenia taeniaeformis</name>
    <dbReference type="NCBI Taxonomy" id="6205"/>
    <lineage>
        <taxon>Eukaryota</taxon>
        <taxon>Metazoa</taxon>
        <taxon>Spiralia</taxon>
        <taxon>Lophotrochozoa</taxon>
        <taxon>Platyhelminthes</taxon>
        <taxon>Cestoda</taxon>
        <taxon>Eucestoda</taxon>
        <taxon>Cyclophyllidea</taxon>
        <taxon>Taeniidae</taxon>
        <taxon>Hydatigera</taxon>
    </lineage>
</organism>
<feature type="compositionally biased region" description="Basic and acidic residues" evidence="1">
    <location>
        <begin position="538"/>
        <end position="554"/>
    </location>
</feature>
<proteinExistence type="predicted"/>
<evidence type="ECO:0000313" key="3">
    <source>
        <dbReference type="Proteomes" id="UP000274429"/>
    </source>
</evidence>
<sequence length="605" mass="67359">MSSGPAHMKAKRPLNRKLTQDVHKKVGVFKAKGSVAQPAASMKSGTVGMHFLSFLHTNPDSRYSKLNLKRVPSVSPMPLCTGSTVKPEPEFFVKALAFCLQSLETSSTETFTDALDSMEESLEGTISSTTVNTPIRPMNDWTFEMPQFFNGPLSAAIDSVKRGPGCSWPPIILVLFGKEPVSNRNFVSRVLCSGVRGVPTKDRHGGDDISIDLTSHCIQDIGMAPTSINGLLIEHAIKMVPWSCATSEPRRILAAAFRGTRLEQWLHEWCPYNDYPRLVAVGRKKRGDVVCSAFRGSLERTIRWMELVTQAHFHDYDNAKKYGVDWDVSSSESFGSSDEEVKKGRRKLLLHVEQEIKFECFKKEPSRILEERTKNVIKSFKSTRQGSPVPSYSAGIPQQTSSAYTSFTEQVENGLVHPTEKSCETVPSLDISLHQQVVDGIHKFWTTFRDKFISGLPILPPLLLTRFSTALIRCLDPNLEKQVKPLLVYLHDGEATPTAHFVANVLCSQRFTHTLYKRGVGIWPVDLTGVASSSNQHSHQEGAEDDRKPSKETALEDIPQQAHALLHLFRDHPAKWDISGILSVSLKTAHHCPILRINSGPLSVE</sequence>
<dbReference type="EMBL" id="UYWX01020305">
    <property type="protein sequence ID" value="VDM30710.1"/>
    <property type="molecule type" value="Genomic_DNA"/>
</dbReference>
<name>A0A0R3X079_HYDTA</name>
<dbReference type="OrthoDB" id="6246443at2759"/>
<feature type="region of interest" description="Disordered" evidence="1">
    <location>
        <begin position="533"/>
        <end position="554"/>
    </location>
</feature>
<dbReference type="WBParaSite" id="TTAC_0000650701-mRNA-1">
    <property type="protein sequence ID" value="TTAC_0000650701-mRNA-1"/>
    <property type="gene ID" value="TTAC_0000650701"/>
</dbReference>
<evidence type="ECO:0000256" key="1">
    <source>
        <dbReference type="SAM" id="MobiDB-lite"/>
    </source>
</evidence>
<gene>
    <name evidence="2" type="ORF">TTAC_LOCUS6492</name>
</gene>
<dbReference type="AlphaFoldDB" id="A0A0R3X079"/>
<keyword evidence="3" id="KW-1185">Reference proteome</keyword>